<evidence type="ECO:0000256" key="5">
    <source>
        <dbReference type="ARBA" id="ARBA00022827"/>
    </source>
</evidence>
<dbReference type="Gene3D" id="3.20.20.220">
    <property type="match status" value="1"/>
</dbReference>
<dbReference type="InterPro" id="IPR015659">
    <property type="entry name" value="Proline_oxidase"/>
</dbReference>
<keyword evidence="4 10" id="KW-0547">Nucleotide-binding</keyword>
<keyword evidence="5 10" id="KW-0274">FAD</keyword>
<protein>
    <recommendedName>
        <fullName evidence="2">proline dehydrogenase</fullName>
        <ecNumber evidence="2">1.5.5.2</ecNumber>
    </recommendedName>
</protein>
<dbReference type="GO" id="GO:0004657">
    <property type="term" value="F:proline dehydrogenase activity"/>
    <property type="evidence" value="ECO:0007669"/>
    <property type="project" value="UniProtKB-EC"/>
</dbReference>
<keyword evidence="7" id="KW-0642">Proline metabolism</keyword>
<feature type="binding site" evidence="9">
    <location>
        <position position="285"/>
    </location>
    <ligand>
        <name>substrate</name>
    </ligand>
</feature>
<keyword evidence="3" id="KW-0285">Flavoprotein</keyword>
<comment type="cofactor">
    <cofactor evidence="10">
        <name>FAD</name>
        <dbReference type="ChEBI" id="CHEBI:57692"/>
    </cofactor>
    <text evidence="10">Binds 1 FAD per subunit.</text>
</comment>
<accession>A0A8J3ETJ5</accession>
<evidence type="ECO:0000256" key="2">
    <source>
        <dbReference type="ARBA" id="ARBA00012695"/>
    </source>
</evidence>
<dbReference type="Proteomes" id="UP000650511">
    <property type="component" value="Unassembled WGS sequence"/>
</dbReference>
<dbReference type="InterPro" id="IPR029041">
    <property type="entry name" value="FAD-linked_oxidoreductase-like"/>
</dbReference>
<feature type="binding site" evidence="10">
    <location>
        <position position="131"/>
    </location>
    <ligand>
        <name>FAD</name>
        <dbReference type="ChEBI" id="CHEBI:57692"/>
    </ligand>
</feature>
<dbReference type="Pfam" id="PF01619">
    <property type="entry name" value="Pro_dh"/>
    <property type="match status" value="1"/>
</dbReference>
<evidence type="ECO:0000256" key="1">
    <source>
        <dbReference type="ARBA" id="ARBA00004739"/>
    </source>
</evidence>
<keyword evidence="6" id="KW-0560">Oxidoreductase</keyword>
<dbReference type="SUPFAM" id="SSF51730">
    <property type="entry name" value="FAD-linked oxidoreductase"/>
    <property type="match status" value="1"/>
</dbReference>
<comment type="caution">
    <text evidence="12">The sequence shown here is derived from an EMBL/GenBank/DDBJ whole genome shotgun (WGS) entry which is preliminary data.</text>
</comment>
<evidence type="ECO:0000256" key="10">
    <source>
        <dbReference type="PIRSR" id="PIRSR000196-2"/>
    </source>
</evidence>
<reference evidence="12" key="2">
    <citation type="submission" date="2020-09" db="EMBL/GenBank/DDBJ databases">
        <authorList>
            <person name="Sun Q."/>
            <person name="Zhou Y."/>
        </authorList>
    </citation>
    <scope>NUCLEOTIDE SEQUENCE</scope>
    <source>
        <strain evidence="12">CGMCC 1.14988</strain>
    </source>
</reference>
<feature type="domain" description="Proline dehydrogenase" evidence="11">
    <location>
        <begin position="43"/>
        <end position="296"/>
    </location>
</feature>
<feature type="binding site" evidence="9">
    <location>
        <position position="96"/>
    </location>
    <ligand>
        <name>substrate</name>
    </ligand>
</feature>
<evidence type="ECO:0000256" key="4">
    <source>
        <dbReference type="ARBA" id="ARBA00022741"/>
    </source>
</evidence>
<dbReference type="PANTHER" id="PTHR13914:SF0">
    <property type="entry name" value="PROLINE DEHYDROGENASE 1, MITOCHONDRIAL"/>
    <property type="match status" value="1"/>
</dbReference>
<evidence type="ECO:0000313" key="13">
    <source>
        <dbReference type="Proteomes" id="UP000650511"/>
    </source>
</evidence>
<evidence type="ECO:0000313" key="12">
    <source>
        <dbReference type="EMBL" id="GGI09767.1"/>
    </source>
</evidence>
<evidence type="ECO:0000259" key="11">
    <source>
        <dbReference type="Pfam" id="PF01619"/>
    </source>
</evidence>
<evidence type="ECO:0000256" key="3">
    <source>
        <dbReference type="ARBA" id="ARBA00022630"/>
    </source>
</evidence>
<dbReference type="GO" id="GO:0010133">
    <property type="term" value="P:L-proline catabolic process to L-glutamate"/>
    <property type="evidence" value="ECO:0007669"/>
    <property type="project" value="UniProtKB-UniPathway"/>
</dbReference>
<dbReference type="InterPro" id="IPR008219">
    <property type="entry name" value="PRODH_bac_arc"/>
</dbReference>
<dbReference type="PIRSF" id="PIRSF000196">
    <property type="entry name" value="Pro_dehydrog"/>
    <property type="match status" value="1"/>
</dbReference>
<sequence length="307" mass="33719">MLRWLLSRAAGDPRLAELAATSPLVRPLVDRFVAGDTLEDGLRAATELAAVGATLTLDHVGEYVTDEQDADAAAGAYRDLLARSAEEQLPAGISVKPTQLGLLLDRPGCKARVADLAARAAEADAHVTLDMEDHTVTEATVRLVEQAHADGATNVGCALQSALHRTPEDVRRLTRLGAGIRLCKGAYAEPAHVAWQRRVEVDRAYLEAARYLLREATYPRFATHDHRLVAAIKREAAVLGRARDSYEFQMLYGVRDDLQRTLVGDGYRLCVYVPYGTEWFPYVVRRLAERPANLAFFLRALTSGDQS</sequence>
<organism evidence="12 13">
    <name type="scientific">Egicoccus halophilus</name>
    <dbReference type="NCBI Taxonomy" id="1670830"/>
    <lineage>
        <taxon>Bacteria</taxon>
        <taxon>Bacillati</taxon>
        <taxon>Actinomycetota</taxon>
        <taxon>Nitriliruptoria</taxon>
        <taxon>Egicoccales</taxon>
        <taxon>Egicoccaceae</taxon>
        <taxon>Egicoccus</taxon>
    </lineage>
</organism>
<comment type="pathway">
    <text evidence="1">Amino-acid degradation; L-proline degradation into L-glutamate; L-glutamate from L-proline: step 1/2.</text>
</comment>
<dbReference type="RefSeq" id="WP_130650185.1">
    <property type="nucleotide sequence ID" value="NZ_BMHA01000018.1"/>
</dbReference>
<feature type="binding site" evidence="10">
    <location>
        <position position="160"/>
    </location>
    <ligand>
        <name>FAD</name>
        <dbReference type="ChEBI" id="CHEBI:57692"/>
    </ligand>
</feature>
<comment type="catalytic activity">
    <reaction evidence="8">
        <text>L-proline + a quinone = (S)-1-pyrroline-5-carboxylate + a quinol + H(+)</text>
        <dbReference type="Rhea" id="RHEA:23784"/>
        <dbReference type="ChEBI" id="CHEBI:15378"/>
        <dbReference type="ChEBI" id="CHEBI:17388"/>
        <dbReference type="ChEBI" id="CHEBI:24646"/>
        <dbReference type="ChEBI" id="CHEBI:60039"/>
        <dbReference type="ChEBI" id="CHEBI:132124"/>
        <dbReference type="EC" id="1.5.5.2"/>
    </reaction>
</comment>
<feature type="binding site" evidence="9">
    <location>
        <position position="286"/>
    </location>
    <ligand>
        <name>substrate</name>
    </ligand>
</feature>
<dbReference type="PANTHER" id="PTHR13914">
    <property type="entry name" value="PROLINE OXIDASE"/>
    <property type="match status" value="1"/>
</dbReference>
<evidence type="ECO:0000256" key="9">
    <source>
        <dbReference type="PIRSR" id="PIRSR000196-1"/>
    </source>
</evidence>
<dbReference type="AlphaFoldDB" id="A0A8J3ETJ5"/>
<keyword evidence="13" id="KW-1185">Reference proteome</keyword>
<reference evidence="12" key="1">
    <citation type="journal article" date="2014" name="Int. J. Syst. Evol. Microbiol.">
        <title>Complete genome sequence of Corynebacterium casei LMG S-19264T (=DSM 44701T), isolated from a smear-ripened cheese.</title>
        <authorList>
            <consortium name="US DOE Joint Genome Institute (JGI-PGF)"/>
            <person name="Walter F."/>
            <person name="Albersmeier A."/>
            <person name="Kalinowski J."/>
            <person name="Ruckert C."/>
        </authorList>
    </citation>
    <scope>NUCLEOTIDE SEQUENCE</scope>
    <source>
        <strain evidence="12">CGMCC 1.14988</strain>
    </source>
</reference>
<dbReference type="GO" id="GO:0000166">
    <property type="term" value="F:nucleotide binding"/>
    <property type="evidence" value="ECO:0007669"/>
    <property type="project" value="UniProtKB-KW"/>
</dbReference>
<evidence type="ECO:0000256" key="7">
    <source>
        <dbReference type="ARBA" id="ARBA00023062"/>
    </source>
</evidence>
<name>A0A8J3ETJ5_9ACTN</name>
<proteinExistence type="predicted"/>
<feature type="binding site" evidence="10">
    <location>
        <begin position="223"/>
        <end position="224"/>
    </location>
    <ligand>
        <name>FAD</name>
        <dbReference type="ChEBI" id="CHEBI:57692"/>
    </ligand>
</feature>
<evidence type="ECO:0000256" key="8">
    <source>
        <dbReference type="ARBA" id="ARBA00048779"/>
    </source>
</evidence>
<feature type="binding site" evidence="10">
    <location>
        <begin position="184"/>
        <end position="186"/>
    </location>
    <ligand>
        <name>FAD</name>
        <dbReference type="ChEBI" id="CHEBI:57692"/>
    </ligand>
</feature>
<dbReference type="OrthoDB" id="9773461at2"/>
<dbReference type="InterPro" id="IPR002872">
    <property type="entry name" value="Proline_DH_dom"/>
</dbReference>
<gene>
    <name evidence="12" type="ORF">GCM10011354_35710</name>
</gene>
<dbReference type="UniPathway" id="UPA00261">
    <property type="reaction ID" value="UER00373"/>
</dbReference>
<dbReference type="EC" id="1.5.5.2" evidence="2"/>
<dbReference type="EMBL" id="BMHA01000018">
    <property type="protein sequence ID" value="GGI09767.1"/>
    <property type="molecule type" value="Genomic_DNA"/>
</dbReference>
<evidence type="ECO:0000256" key="6">
    <source>
        <dbReference type="ARBA" id="ARBA00023002"/>
    </source>
</evidence>